<dbReference type="AlphaFoldDB" id="B4HQS2"/>
<organism evidence="3">
    <name type="scientific">Drosophila sechellia</name>
    <name type="common">Fruit fly</name>
    <dbReference type="NCBI Taxonomy" id="7238"/>
    <lineage>
        <taxon>Eukaryota</taxon>
        <taxon>Metazoa</taxon>
        <taxon>Ecdysozoa</taxon>
        <taxon>Arthropoda</taxon>
        <taxon>Hexapoda</taxon>
        <taxon>Insecta</taxon>
        <taxon>Pterygota</taxon>
        <taxon>Neoptera</taxon>
        <taxon>Endopterygota</taxon>
        <taxon>Diptera</taxon>
        <taxon>Brachycera</taxon>
        <taxon>Muscomorpha</taxon>
        <taxon>Ephydroidea</taxon>
        <taxon>Drosophilidae</taxon>
        <taxon>Drosophila</taxon>
        <taxon>Sophophora</taxon>
    </lineage>
</organism>
<accession>B4HQS2</accession>
<evidence type="ECO:0000313" key="3">
    <source>
        <dbReference type="Proteomes" id="UP000001292"/>
    </source>
</evidence>
<reference evidence="2 3" key="1">
    <citation type="journal article" date="2007" name="Nature">
        <title>Evolution of genes and genomes on the Drosophila phylogeny.</title>
        <authorList>
            <consortium name="Drosophila 12 Genomes Consortium"/>
            <person name="Clark A.G."/>
            <person name="Eisen M.B."/>
            <person name="Smith D.R."/>
            <person name="Bergman C.M."/>
            <person name="Oliver B."/>
            <person name="Markow T.A."/>
            <person name="Kaufman T.C."/>
            <person name="Kellis M."/>
            <person name="Gelbart W."/>
            <person name="Iyer V.N."/>
            <person name="Pollard D.A."/>
            <person name="Sackton T.B."/>
            <person name="Larracuente A.M."/>
            <person name="Singh N.D."/>
            <person name="Abad J.P."/>
            <person name="Abt D.N."/>
            <person name="Adryan B."/>
            <person name="Aguade M."/>
            <person name="Akashi H."/>
            <person name="Anderson W.W."/>
            <person name="Aquadro C.F."/>
            <person name="Ardell D.H."/>
            <person name="Arguello R."/>
            <person name="Artieri C.G."/>
            <person name="Barbash D.A."/>
            <person name="Barker D."/>
            <person name="Barsanti P."/>
            <person name="Batterham P."/>
            <person name="Batzoglou S."/>
            <person name="Begun D."/>
            <person name="Bhutkar A."/>
            <person name="Blanco E."/>
            <person name="Bosak S.A."/>
            <person name="Bradley R.K."/>
            <person name="Brand A.D."/>
            <person name="Brent M.R."/>
            <person name="Brooks A.N."/>
            <person name="Brown R.H."/>
            <person name="Butlin R.K."/>
            <person name="Caggese C."/>
            <person name="Calvi B.R."/>
            <person name="Bernardo de Carvalho A."/>
            <person name="Caspi A."/>
            <person name="Castrezana S."/>
            <person name="Celniker S.E."/>
            <person name="Chang J.L."/>
            <person name="Chapple C."/>
            <person name="Chatterji S."/>
            <person name="Chinwalla A."/>
            <person name="Civetta A."/>
            <person name="Clifton S.W."/>
            <person name="Comeron J.M."/>
            <person name="Costello J.C."/>
            <person name="Coyne J.A."/>
            <person name="Daub J."/>
            <person name="David R.G."/>
            <person name="Delcher A.L."/>
            <person name="Delehaunty K."/>
            <person name="Do C.B."/>
            <person name="Ebling H."/>
            <person name="Edwards K."/>
            <person name="Eickbush T."/>
            <person name="Evans J.D."/>
            <person name="Filipski A."/>
            <person name="Findeiss S."/>
            <person name="Freyhult E."/>
            <person name="Fulton L."/>
            <person name="Fulton R."/>
            <person name="Garcia A.C."/>
            <person name="Gardiner A."/>
            <person name="Garfield D.A."/>
            <person name="Garvin B.E."/>
            <person name="Gibson G."/>
            <person name="Gilbert D."/>
            <person name="Gnerre S."/>
            <person name="Godfrey J."/>
            <person name="Good R."/>
            <person name="Gotea V."/>
            <person name="Gravely B."/>
            <person name="Greenberg A.J."/>
            <person name="Griffiths-Jones S."/>
            <person name="Gross S."/>
            <person name="Guigo R."/>
            <person name="Gustafson E.A."/>
            <person name="Haerty W."/>
            <person name="Hahn M.W."/>
            <person name="Halligan D.L."/>
            <person name="Halpern A.L."/>
            <person name="Halter G.M."/>
            <person name="Han M.V."/>
            <person name="Heger A."/>
            <person name="Hillier L."/>
            <person name="Hinrichs A.S."/>
            <person name="Holmes I."/>
            <person name="Hoskins R.A."/>
            <person name="Hubisz M.J."/>
            <person name="Hultmark D."/>
            <person name="Huntley M.A."/>
            <person name="Jaffe D.B."/>
            <person name="Jagadeeshan S."/>
            <person name="Jeck W.R."/>
            <person name="Johnson J."/>
            <person name="Jones C.D."/>
            <person name="Jordan W.C."/>
            <person name="Karpen G.H."/>
            <person name="Kataoka E."/>
            <person name="Keightley P.D."/>
            <person name="Kheradpour P."/>
            <person name="Kirkness E.F."/>
            <person name="Koerich L.B."/>
            <person name="Kristiansen K."/>
            <person name="Kudrna D."/>
            <person name="Kulathinal R.J."/>
            <person name="Kumar S."/>
            <person name="Kwok R."/>
            <person name="Lander E."/>
            <person name="Langley C.H."/>
            <person name="Lapoint R."/>
            <person name="Lazzaro B.P."/>
            <person name="Lee S.J."/>
            <person name="Levesque L."/>
            <person name="Li R."/>
            <person name="Lin C.F."/>
            <person name="Lin M.F."/>
            <person name="Lindblad-Toh K."/>
            <person name="Llopart A."/>
            <person name="Long M."/>
            <person name="Low L."/>
            <person name="Lozovsky E."/>
            <person name="Lu J."/>
            <person name="Luo M."/>
            <person name="Machado C.A."/>
            <person name="Makalowski W."/>
            <person name="Marzo M."/>
            <person name="Matsuda M."/>
            <person name="Matzkin L."/>
            <person name="McAllister B."/>
            <person name="McBride C.S."/>
            <person name="McKernan B."/>
            <person name="McKernan K."/>
            <person name="Mendez-Lago M."/>
            <person name="Minx P."/>
            <person name="Mollenhauer M.U."/>
            <person name="Montooth K."/>
            <person name="Mount S.M."/>
            <person name="Mu X."/>
            <person name="Myers E."/>
            <person name="Negre B."/>
            <person name="Newfeld S."/>
            <person name="Nielsen R."/>
            <person name="Noor M.A."/>
            <person name="O'Grady P."/>
            <person name="Pachter L."/>
            <person name="Papaceit M."/>
            <person name="Parisi M.J."/>
            <person name="Parisi M."/>
            <person name="Parts L."/>
            <person name="Pedersen J.S."/>
            <person name="Pesole G."/>
            <person name="Phillippy A.M."/>
            <person name="Ponting C.P."/>
            <person name="Pop M."/>
            <person name="Porcelli D."/>
            <person name="Powell J.R."/>
            <person name="Prohaska S."/>
            <person name="Pruitt K."/>
            <person name="Puig M."/>
            <person name="Quesneville H."/>
            <person name="Ram K.R."/>
            <person name="Rand D."/>
            <person name="Rasmussen M.D."/>
            <person name="Reed L.K."/>
            <person name="Reenan R."/>
            <person name="Reily A."/>
            <person name="Remington K.A."/>
            <person name="Rieger T.T."/>
            <person name="Ritchie M.G."/>
            <person name="Robin C."/>
            <person name="Rogers Y.H."/>
            <person name="Rohde C."/>
            <person name="Rozas J."/>
            <person name="Rubenfield M.J."/>
            <person name="Ruiz A."/>
            <person name="Russo S."/>
            <person name="Salzberg S.L."/>
            <person name="Sanchez-Gracia A."/>
            <person name="Saranga D.J."/>
            <person name="Sato H."/>
            <person name="Schaeffer S.W."/>
            <person name="Schatz M.C."/>
            <person name="Schlenke T."/>
            <person name="Schwartz R."/>
            <person name="Segarra C."/>
            <person name="Singh R.S."/>
            <person name="Sirot L."/>
            <person name="Sirota M."/>
            <person name="Sisneros N.B."/>
            <person name="Smith C.D."/>
            <person name="Smith T.F."/>
            <person name="Spieth J."/>
            <person name="Stage D.E."/>
            <person name="Stark A."/>
            <person name="Stephan W."/>
            <person name="Strausberg R.L."/>
            <person name="Strempel S."/>
            <person name="Sturgill D."/>
            <person name="Sutton G."/>
            <person name="Sutton G.G."/>
            <person name="Tao W."/>
            <person name="Teichmann S."/>
            <person name="Tobari Y.N."/>
            <person name="Tomimura Y."/>
            <person name="Tsolas J.M."/>
            <person name="Valente V.L."/>
            <person name="Venter E."/>
            <person name="Venter J.C."/>
            <person name="Vicario S."/>
            <person name="Vieira F.G."/>
            <person name="Vilella A.J."/>
            <person name="Villasante A."/>
            <person name="Walenz B."/>
            <person name="Wang J."/>
            <person name="Wasserman M."/>
            <person name="Watts T."/>
            <person name="Wilson D."/>
            <person name="Wilson R.K."/>
            <person name="Wing R.A."/>
            <person name="Wolfner M.F."/>
            <person name="Wong A."/>
            <person name="Wong G.K."/>
            <person name="Wu C.I."/>
            <person name="Wu G."/>
            <person name="Yamamoto D."/>
            <person name="Yang H.P."/>
            <person name="Yang S.P."/>
            <person name="Yorke J.A."/>
            <person name="Yoshida K."/>
            <person name="Zdobnov E."/>
            <person name="Zhang P."/>
            <person name="Zhang Y."/>
            <person name="Zimin A.V."/>
            <person name="Baldwin J."/>
            <person name="Abdouelleil A."/>
            <person name="Abdulkadir J."/>
            <person name="Abebe A."/>
            <person name="Abera B."/>
            <person name="Abreu J."/>
            <person name="Acer S.C."/>
            <person name="Aftuck L."/>
            <person name="Alexander A."/>
            <person name="An P."/>
            <person name="Anderson E."/>
            <person name="Anderson S."/>
            <person name="Arachi H."/>
            <person name="Azer M."/>
            <person name="Bachantsang P."/>
            <person name="Barry A."/>
            <person name="Bayul T."/>
            <person name="Berlin A."/>
            <person name="Bessette D."/>
            <person name="Bloom T."/>
            <person name="Blye J."/>
            <person name="Boguslavskiy L."/>
            <person name="Bonnet C."/>
            <person name="Boukhgalter B."/>
            <person name="Bourzgui I."/>
            <person name="Brown A."/>
            <person name="Cahill P."/>
            <person name="Channer S."/>
            <person name="Cheshatsang Y."/>
            <person name="Chuda L."/>
            <person name="Citroen M."/>
            <person name="Collymore A."/>
            <person name="Cooke P."/>
            <person name="Costello M."/>
            <person name="D'Aco K."/>
            <person name="Daza R."/>
            <person name="De Haan G."/>
            <person name="DeGray S."/>
            <person name="DeMaso C."/>
            <person name="Dhargay N."/>
            <person name="Dooley K."/>
            <person name="Dooley E."/>
            <person name="Doricent M."/>
            <person name="Dorje P."/>
            <person name="Dorjee K."/>
            <person name="Dupes A."/>
            <person name="Elong R."/>
            <person name="Falk J."/>
            <person name="Farina A."/>
            <person name="Faro S."/>
            <person name="Ferguson D."/>
            <person name="Fisher S."/>
            <person name="Foley C.D."/>
            <person name="Franke A."/>
            <person name="Friedrich D."/>
            <person name="Gadbois L."/>
            <person name="Gearin G."/>
            <person name="Gearin C.R."/>
            <person name="Giannoukos G."/>
            <person name="Goode T."/>
            <person name="Graham J."/>
            <person name="Grandbois E."/>
            <person name="Grewal S."/>
            <person name="Gyaltsen K."/>
            <person name="Hafez N."/>
            <person name="Hagos B."/>
            <person name="Hall J."/>
            <person name="Henson C."/>
            <person name="Hollinger A."/>
            <person name="Honan T."/>
            <person name="Huard M.D."/>
            <person name="Hughes L."/>
            <person name="Hurhula B."/>
            <person name="Husby M.E."/>
            <person name="Kamat A."/>
            <person name="Kanga B."/>
            <person name="Kashin S."/>
            <person name="Khazanovich D."/>
            <person name="Kisner P."/>
            <person name="Lance K."/>
            <person name="Lara M."/>
            <person name="Lee W."/>
            <person name="Lennon N."/>
            <person name="Letendre F."/>
            <person name="LeVine R."/>
            <person name="Lipovsky A."/>
            <person name="Liu X."/>
            <person name="Liu J."/>
            <person name="Liu S."/>
            <person name="Lokyitsang T."/>
            <person name="Lokyitsang Y."/>
            <person name="Lubonja R."/>
            <person name="Lui A."/>
            <person name="MacDonald P."/>
            <person name="Magnisalis V."/>
            <person name="Maru K."/>
            <person name="Matthews C."/>
            <person name="McCusker W."/>
            <person name="McDonough S."/>
            <person name="Mehta T."/>
            <person name="Meldrim J."/>
            <person name="Meneus L."/>
            <person name="Mihai O."/>
            <person name="Mihalev A."/>
            <person name="Mihova T."/>
            <person name="Mittelman R."/>
            <person name="Mlenga V."/>
            <person name="Montmayeur A."/>
            <person name="Mulrain L."/>
            <person name="Navidi A."/>
            <person name="Naylor J."/>
            <person name="Negash T."/>
            <person name="Nguyen T."/>
            <person name="Nguyen N."/>
            <person name="Nicol R."/>
            <person name="Norbu C."/>
            <person name="Norbu N."/>
            <person name="Novod N."/>
            <person name="O'Neill B."/>
            <person name="Osman S."/>
            <person name="Markiewicz E."/>
            <person name="Oyono O.L."/>
            <person name="Patti C."/>
            <person name="Phunkhang P."/>
            <person name="Pierre F."/>
            <person name="Priest M."/>
            <person name="Raghuraman S."/>
            <person name="Rege F."/>
            <person name="Reyes R."/>
            <person name="Rise C."/>
            <person name="Rogov P."/>
            <person name="Ross K."/>
            <person name="Ryan E."/>
            <person name="Settipalli S."/>
            <person name="Shea T."/>
            <person name="Sherpa N."/>
            <person name="Shi L."/>
            <person name="Shih D."/>
            <person name="Sparrow T."/>
            <person name="Spaulding J."/>
            <person name="Stalker J."/>
            <person name="Stange-Thomann N."/>
            <person name="Stavropoulos S."/>
            <person name="Stone C."/>
            <person name="Strader C."/>
            <person name="Tesfaye S."/>
            <person name="Thomson T."/>
            <person name="Thoulutsang Y."/>
            <person name="Thoulutsang D."/>
            <person name="Topham K."/>
            <person name="Topping I."/>
            <person name="Tsamla T."/>
            <person name="Vassiliev H."/>
            <person name="Vo A."/>
            <person name="Wangchuk T."/>
            <person name="Wangdi T."/>
            <person name="Weiand M."/>
            <person name="Wilkinson J."/>
            <person name="Wilson A."/>
            <person name="Yadav S."/>
            <person name="Young G."/>
            <person name="Yu Q."/>
            <person name="Zembek L."/>
            <person name="Zhong D."/>
            <person name="Zimmer A."/>
            <person name="Zwirko Z."/>
            <person name="Jaffe D.B."/>
            <person name="Alvarez P."/>
            <person name="Brockman W."/>
            <person name="Butler J."/>
            <person name="Chin C."/>
            <person name="Gnerre S."/>
            <person name="Grabherr M."/>
            <person name="Kleber M."/>
            <person name="Mauceli E."/>
            <person name="MacCallum I."/>
        </authorList>
    </citation>
    <scope>NUCLEOTIDE SEQUENCE [LARGE SCALE GENOMIC DNA]</scope>
    <source>
        <strain evidence="3">Rob3c / Tucson 14021-0248.25</strain>
    </source>
</reference>
<dbReference type="HOGENOM" id="CLU_1788880_0_0_1"/>
<keyword evidence="3" id="KW-1185">Reference proteome</keyword>
<dbReference type="EMBL" id="CH480816">
    <property type="protein sequence ID" value="EDW46732.1"/>
    <property type="molecule type" value="Genomic_DNA"/>
</dbReference>
<protein>
    <submittedName>
        <fullName evidence="2">GM20808</fullName>
    </submittedName>
</protein>
<evidence type="ECO:0000256" key="1">
    <source>
        <dbReference type="SAM" id="MobiDB-lite"/>
    </source>
</evidence>
<name>B4HQS2_DROSE</name>
<feature type="region of interest" description="Disordered" evidence="1">
    <location>
        <begin position="51"/>
        <end position="71"/>
    </location>
</feature>
<sequence length="145" mass="16137">MRPAHVKPPHWMAYFEGQSWRPLSDRAWIGGTSPADAPLLSHAGAALNWAQAQTETEMPSEEPSRSKVRRSEYLQPVTKPPIWPMNAARILTCTSLTLENEISRAGVEVSKVQFCMQCGYAGGIPSWLQGKPSFQKSSLRKTPMQ</sequence>
<evidence type="ECO:0000313" key="2">
    <source>
        <dbReference type="EMBL" id="EDW46732.1"/>
    </source>
</evidence>
<feature type="compositionally biased region" description="Basic and acidic residues" evidence="1">
    <location>
        <begin position="62"/>
        <end position="71"/>
    </location>
</feature>
<gene>
    <name evidence="2" type="primary">Dsec\GM20808</name>
    <name evidence="2" type="ORF">Dsec_GM20808</name>
</gene>
<proteinExistence type="predicted"/>
<dbReference type="Proteomes" id="UP000001292">
    <property type="component" value="Unassembled WGS sequence"/>
</dbReference>